<proteinExistence type="predicted"/>
<reference evidence="1" key="1">
    <citation type="submission" date="2024-09" db="EMBL/GenBank/DDBJ databases">
        <title>Draft Genome Sequences of Neofusicoccum parvum.</title>
        <authorList>
            <person name="Ashida A."/>
            <person name="Camagna M."/>
            <person name="Tanaka A."/>
            <person name="Takemoto D."/>
        </authorList>
    </citation>
    <scope>NUCLEOTIDE SEQUENCE</scope>
    <source>
        <strain evidence="1">PPO83</strain>
    </source>
</reference>
<sequence>MTTPDPLCLPYNQRSALLTGPTVSLSLPQSSMPTPHTIPSLPRRMLFAFSRLAASRLSVTDGVTTTTTTTTTPPSSRPTTPPTCRTITLPTDACSISSLEYLVLWMKASCRSRSAVPIVPAAPEEPRPGRWRWVAGALRAARALDAPEAERLLVAWVKRRLAGAAPGADAFRAAVEALEGVDGRLVQVCLRSGARFAQLGRLEERAEIEAWLRAERPGLWELWEVFGERAEVGRELMEERQKVAVKRLREKARVENDMVEERMAREAEKRLERQRRLAGLIE</sequence>
<name>A0ACB5S0Y2_9PEZI</name>
<evidence type="ECO:0000313" key="1">
    <source>
        <dbReference type="EMBL" id="GME26434.1"/>
    </source>
</evidence>
<dbReference type="Proteomes" id="UP001165186">
    <property type="component" value="Unassembled WGS sequence"/>
</dbReference>
<dbReference type="EMBL" id="BSXG01000028">
    <property type="protein sequence ID" value="GME26434.1"/>
    <property type="molecule type" value="Genomic_DNA"/>
</dbReference>
<comment type="caution">
    <text evidence="1">The sequence shown here is derived from an EMBL/GenBank/DDBJ whole genome shotgun (WGS) entry which is preliminary data.</text>
</comment>
<protein>
    <submittedName>
        <fullName evidence="1">Uncharacterized protein</fullName>
    </submittedName>
</protein>
<organism evidence="1 2">
    <name type="scientific">Neofusicoccum parvum</name>
    <dbReference type="NCBI Taxonomy" id="310453"/>
    <lineage>
        <taxon>Eukaryota</taxon>
        <taxon>Fungi</taxon>
        <taxon>Dikarya</taxon>
        <taxon>Ascomycota</taxon>
        <taxon>Pezizomycotina</taxon>
        <taxon>Dothideomycetes</taxon>
        <taxon>Dothideomycetes incertae sedis</taxon>
        <taxon>Botryosphaeriales</taxon>
        <taxon>Botryosphaeriaceae</taxon>
        <taxon>Neofusicoccum</taxon>
    </lineage>
</organism>
<evidence type="ECO:0000313" key="2">
    <source>
        <dbReference type="Proteomes" id="UP001165186"/>
    </source>
</evidence>
<gene>
    <name evidence="1" type="primary">g8794</name>
    <name evidence="1" type="ORF">NpPPO83_00008794</name>
</gene>
<keyword evidence="2" id="KW-1185">Reference proteome</keyword>
<accession>A0ACB5S0Y2</accession>